<evidence type="ECO:0000313" key="7">
    <source>
        <dbReference type="EMBL" id="PJJ54343.1"/>
    </source>
</evidence>
<accession>A0A0B2B1D9</accession>
<dbReference type="Proteomes" id="UP000230842">
    <property type="component" value="Unassembled WGS sequence"/>
</dbReference>
<dbReference type="PANTHER" id="PTHR30028">
    <property type="entry name" value="UPF0014 INNER MEMBRANE PROTEIN YBBM-RELATED"/>
    <property type="match status" value="1"/>
</dbReference>
<comment type="subcellular location">
    <subcellularLocation>
        <location evidence="1">Membrane</location>
        <topology evidence="1">Multi-pass membrane protein</topology>
    </subcellularLocation>
</comment>
<evidence type="ECO:0000256" key="5">
    <source>
        <dbReference type="ARBA" id="ARBA00023136"/>
    </source>
</evidence>
<sequence>MDVDLLRFAIVLAVLTAVTVVVMTRAGVRLRADAVVATLRAIAQLSLISLVIAWAFRHPAAAGALLVVMLAAAAWTSTRRIALGSAVYPVVLGAIAAGSAVTVALVVAFDVLPGGPELVVPYAAQVIGGAMVASSLAGQRLRDDVADRWGEIEAGVSLGLMPRQAVAEFGPRAVARALTPGLDQTRAAGVVTLPGAYVGLLLGGASPYEAALVQTLVLVGLLAAQSIAASTTVLGLAGPLGRQRPAYAPG</sequence>
<keyword evidence="3 6" id="KW-0812">Transmembrane</keyword>
<evidence type="ECO:0000313" key="8">
    <source>
        <dbReference type="Proteomes" id="UP000230842"/>
    </source>
</evidence>
<feature type="transmembrane region" description="Helical" evidence="6">
    <location>
        <begin position="118"/>
        <end position="138"/>
    </location>
</feature>
<keyword evidence="4 6" id="KW-1133">Transmembrane helix</keyword>
<feature type="transmembrane region" description="Helical" evidence="6">
    <location>
        <begin position="90"/>
        <end position="112"/>
    </location>
</feature>
<dbReference type="PANTHER" id="PTHR30028:SF0">
    <property type="entry name" value="PROTEIN ALUMINUM SENSITIVE 3"/>
    <property type="match status" value="1"/>
</dbReference>
<dbReference type="InterPro" id="IPR005226">
    <property type="entry name" value="UPF0014_fam"/>
</dbReference>
<comment type="caution">
    <text evidence="7">The sequence shown here is derived from an EMBL/GenBank/DDBJ whole genome shotgun (WGS) entry which is preliminary data.</text>
</comment>
<reference evidence="7 8" key="1">
    <citation type="submission" date="2017-11" db="EMBL/GenBank/DDBJ databases">
        <title>Genomic Encyclopedia of Archaeal and Bacterial Type Strains, Phase II (KMG-II): From Individual Species to Whole Genera.</title>
        <authorList>
            <person name="Goeker M."/>
        </authorList>
    </citation>
    <scope>NUCLEOTIDE SEQUENCE [LARGE SCALE GENOMIC DNA]</scope>
    <source>
        <strain evidence="7 8">DSM 27763</strain>
    </source>
</reference>
<evidence type="ECO:0000256" key="3">
    <source>
        <dbReference type="ARBA" id="ARBA00022692"/>
    </source>
</evidence>
<keyword evidence="8" id="KW-1185">Reference proteome</keyword>
<dbReference type="GO" id="GO:0005886">
    <property type="term" value="C:plasma membrane"/>
    <property type="evidence" value="ECO:0007669"/>
    <property type="project" value="TreeGrafter"/>
</dbReference>
<protein>
    <submittedName>
        <fullName evidence="7">Putative ABC transport system permease protein</fullName>
    </submittedName>
</protein>
<feature type="transmembrane region" description="Helical" evidence="6">
    <location>
        <begin position="35"/>
        <end position="54"/>
    </location>
</feature>
<feature type="transmembrane region" description="Helical" evidence="6">
    <location>
        <begin position="211"/>
        <end position="237"/>
    </location>
</feature>
<keyword evidence="5 6" id="KW-0472">Membrane</keyword>
<evidence type="ECO:0000256" key="4">
    <source>
        <dbReference type="ARBA" id="ARBA00022989"/>
    </source>
</evidence>
<proteinExistence type="inferred from homology"/>
<gene>
    <name evidence="7" type="ORF">CLV56_3852</name>
</gene>
<feature type="transmembrane region" description="Helical" evidence="6">
    <location>
        <begin position="187"/>
        <end position="205"/>
    </location>
</feature>
<evidence type="ECO:0000256" key="2">
    <source>
        <dbReference type="ARBA" id="ARBA00005268"/>
    </source>
</evidence>
<feature type="transmembrane region" description="Helical" evidence="6">
    <location>
        <begin position="60"/>
        <end position="78"/>
    </location>
</feature>
<evidence type="ECO:0000256" key="6">
    <source>
        <dbReference type="SAM" id="Phobius"/>
    </source>
</evidence>
<dbReference type="EMBL" id="PGEZ01000002">
    <property type="protein sequence ID" value="PJJ54343.1"/>
    <property type="molecule type" value="Genomic_DNA"/>
</dbReference>
<name>A0A0B2B1D9_9ACTN</name>
<evidence type="ECO:0000256" key="1">
    <source>
        <dbReference type="ARBA" id="ARBA00004141"/>
    </source>
</evidence>
<dbReference type="Pfam" id="PF03649">
    <property type="entry name" value="UPF0014"/>
    <property type="match status" value="1"/>
</dbReference>
<dbReference type="AlphaFoldDB" id="A0A0B2B1D9"/>
<organism evidence="7 8">
    <name type="scientific">Mumia flava</name>
    <dbReference type="NCBI Taxonomy" id="1348852"/>
    <lineage>
        <taxon>Bacteria</taxon>
        <taxon>Bacillati</taxon>
        <taxon>Actinomycetota</taxon>
        <taxon>Actinomycetes</taxon>
        <taxon>Propionibacteriales</taxon>
        <taxon>Nocardioidaceae</taxon>
        <taxon>Mumia</taxon>
    </lineage>
</organism>
<comment type="similarity">
    <text evidence="2">Belongs to the UPF0014 family.</text>
</comment>
<feature type="transmembrane region" description="Helical" evidence="6">
    <location>
        <begin position="6"/>
        <end position="23"/>
    </location>
</feature>